<keyword evidence="1" id="KW-0812">Transmembrane</keyword>
<evidence type="ECO:0000313" key="4">
    <source>
        <dbReference type="Proteomes" id="UP000225706"/>
    </source>
</evidence>
<sequence>MKFGPFHVFILFLFLPSQEAFASVNKKITLTQPTVILISFDGFRWDYLDKVQTPNFDSVVRNGVKAKHVINTFVTKTFPNHYTIVTGFYEESHGIIGNNMYDPVFNETFYIGSPSYLDIKWWRSGEPIWITNQKALKKSAVVFWPGSEVKGQTPTHFLKYDREFPFEKRVDYLLDQLEGDDPPSFLAAYFHEPDHTGHKVGPNSPELLTVIRRVDNVTGYLLKSLQTRGLSDQVNLIITSDHGMAELNSSRIIELDKFVPSDWYTLVTWPGGSNGSDVYFHVLPEDGMLSKTYQKLKVIPHLNVYLKEEIPEEFHYKHNRRVMPILIVADDQWIITRSITQIQNYHGNHGYNNKYSDMHPFFLAQGPAFKSNFISEPFENVHIYPLMCHVLGIQPSSNNGSLLAVQQLLKITPQESKQDFTALIVLSVISFVVFLLMSYGIVSFCIKNHCRMRQYGHIYDLGTSDFDL</sequence>
<keyword evidence="1" id="KW-0472">Membrane</keyword>
<comment type="caution">
    <text evidence="3">The sequence shown here is derived from an EMBL/GenBank/DDBJ whole genome shotgun (WGS) entry which is preliminary data.</text>
</comment>
<dbReference type="PANTHER" id="PTHR10151">
    <property type="entry name" value="ECTONUCLEOTIDE PYROPHOSPHATASE/PHOSPHODIESTERASE"/>
    <property type="match status" value="1"/>
</dbReference>
<name>A0A2B4S842_STYPI</name>
<dbReference type="InterPro" id="IPR017850">
    <property type="entry name" value="Alkaline_phosphatase_core_sf"/>
</dbReference>
<evidence type="ECO:0000256" key="2">
    <source>
        <dbReference type="SAM" id="SignalP"/>
    </source>
</evidence>
<reference evidence="4" key="1">
    <citation type="journal article" date="2017" name="bioRxiv">
        <title>Comparative analysis of the genomes of Stylophora pistillata and Acropora digitifera provides evidence for extensive differences between species of corals.</title>
        <authorList>
            <person name="Voolstra C.R."/>
            <person name="Li Y."/>
            <person name="Liew Y.J."/>
            <person name="Baumgarten S."/>
            <person name="Zoccola D."/>
            <person name="Flot J.-F."/>
            <person name="Tambutte S."/>
            <person name="Allemand D."/>
            <person name="Aranda M."/>
        </authorList>
    </citation>
    <scope>NUCLEOTIDE SEQUENCE [LARGE SCALE GENOMIC DNA]</scope>
</reference>
<dbReference type="Gene3D" id="3.40.720.10">
    <property type="entry name" value="Alkaline Phosphatase, subunit A"/>
    <property type="match status" value="1"/>
</dbReference>
<organism evidence="3 4">
    <name type="scientific">Stylophora pistillata</name>
    <name type="common">Smooth cauliflower coral</name>
    <dbReference type="NCBI Taxonomy" id="50429"/>
    <lineage>
        <taxon>Eukaryota</taxon>
        <taxon>Metazoa</taxon>
        <taxon>Cnidaria</taxon>
        <taxon>Anthozoa</taxon>
        <taxon>Hexacorallia</taxon>
        <taxon>Scleractinia</taxon>
        <taxon>Astrocoeniina</taxon>
        <taxon>Pocilloporidae</taxon>
        <taxon>Stylophora</taxon>
    </lineage>
</organism>
<dbReference type="AlphaFoldDB" id="A0A2B4S842"/>
<gene>
    <name evidence="3" type="primary">Enpp5</name>
    <name evidence="3" type="ORF">AWC38_SpisGene9284</name>
</gene>
<dbReference type="OrthoDB" id="415411at2759"/>
<dbReference type="Proteomes" id="UP000225706">
    <property type="component" value="Unassembled WGS sequence"/>
</dbReference>
<evidence type="ECO:0000313" key="3">
    <source>
        <dbReference type="EMBL" id="PFX26061.1"/>
    </source>
</evidence>
<feature type="signal peptide" evidence="2">
    <location>
        <begin position="1"/>
        <end position="22"/>
    </location>
</feature>
<evidence type="ECO:0000256" key="1">
    <source>
        <dbReference type="SAM" id="Phobius"/>
    </source>
</evidence>
<dbReference type="SUPFAM" id="SSF53649">
    <property type="entry name" value="Alkaline phosphatase-like"/>
    <property type="match status" value="1"/>
</dbReference>
<keyword evidence="1" id="KW-1133">Transmembrane helix</keyword>
<dbReference type="InterPro" id="IPR002591">
    <property type="entry name" value="Phosphodiest/P_Trfase"/>
</dbReference>
<keyword evidence="4" id="KW-1185">Reference proteome</keyword>
<dbReference type="Pfam" id="PF01663">
    <property type="entry name" value="Phosphodiest"/>
    <property type="match status" value="1"/>
</dbReference>
<dbReference type="GO" id="GO:0016787">
    <property type="term" value="F:hydrolase activity"/>
    <property type="evidence" value="ECO:0007669"/>
    <property type="project" value="UniProtKB-ARBA"/>
</dbReference>
<feature type="chain" id="PRO_5012880116" evidence="2">
    <location>
        <begin position="23"/>
        <end position="468"/>
    </location>
</feature>
<proteinExistence type="predicted"/>
<dbReference type="Gene3D" id="3.30.1360.180">
    <property type="match status" value="1"/>
</dbReference>
<keyword evidence="2" id="KW-0732">Signal</keyword>
<dbReference type="CDD" id="cd16018">
    <property type="entry name" value="Enpp"/>
    <property type="match status" value="1"/>
</dbReference>
<protein>
    <submittedName>
        <fullName evidence="3">Ectonucleotide pyrophosphatase/phosphodiesterase family member 5</fullName>
    </submittedName>
</protein>
<dbReference type="PANTHER" id="PTHR10151:SF120">
    <property type="entry name" value="BIS(5'-ADENOSYL)-TRIPHOSPHATASE"/>
    <property type="match status" value="1"/>
</dbReference>
<feature type="transmembrane region" description="Helical" evidence="1">
    <location>
        <begin position="420"/>
        <end position="446"/>
    </location>
</feature>
<dbReference type="EMBL" id="LSMT01000135">
    <property type="protein sequence ID" value="PFX26061.1"/>
    <property type="molecule type" value="Genomic_DNA"/>
</dbReference>
<accession>A0A2B4S842</accession>